<reference evidence="1" key="1">
    <citation type="submission" date="2016-05" db="EMBL/GenBank/DDBJ databases">
        <authorList>
            <person name="Lavstsen T."/>
            <person name="Jespersen J.S."/>
        </authorList>
    </citation>
    <scope>NUCLEOTIDE SEQUENCE</scope>
    <source>
        <tissue evidence="1">Brain</tissue>
    </source>
</reference>
<feature type="non-terminal residue" evidence="1">
    <location>
        <position position="76"/>
    </location>
</feature>
<protein>
    <submittedName>
        <fullName evidence="1">Uncharacterized protein</fullName>
    </submittedName>
</protein>
<accession>A0A1A8NZE6</accession>
<reference evidence="1" key="2">
    <citation type="submission" date="2016-06" db="EMBL/GenBank/DDBJ databases">
        <title>The genome of a short-lived fish provides insights into sex chromosome evolution and the genetic control of aging.</title>
        <authorList>
            <person name="Reichwald K."/>
            <person name="Felder M."/>
            <person name="Petzold A."/>
            <person name="Koch P."/>
            <person name="Groth M."/>
            <person name="Platzer M."/>
        </authorList>
    </citation>
    <scope>NUCLEOTIDE SEQUENCE</scope>
    <source>
        <tissue evidence="1">Brain</tissue>
    </source>
</reference>
<evidence type="ECO:0000313" key="1">
    <source>
        <dbReference type="EMBL" id="SBR74132.1"/>
    </source>
</evidence>
<proteinExistence type="predicted"/>
<feature type="non-terminal residue" evidence="1">
    <location>
        <position position="1"/>
    </location>
</feature>
<dbReference type="AlphaFoldDB" id="A0A1A8NZE6"/>
<gene>
    <name evidence="1" type="primary">BX530070.1</name>
</gene>
<name>A0A1A8NZE6_9TELE</name>
<organism evidence="1">
    <name type="scientific">Nothobranchius rachovii</name>
    <name type="common">bluefin notho</name>
    <dbReference type="NCBI Taxonomy" id="451742"/>
    <lineage>
        <taxon>Eukaryota</taxon>
        <taxon>Metazoa</taxon>
        <taxon>Chordata</taxon>
        <taxon>Craniata</taxon>
        <taxon>Vertebrata</taxon>
        <taxon>Euteleostomi</taxon>
        <taxon>Actinopterygii</taxon>
        <taxon>Neopterygii</taxon>
        <taxon>Teleostei</taxon>
        <taxon>Neoteleostei</taxon>
        <taxon>Acanthomorphata</taxon>
        <taxon>Ovalentaria</taxon>
        <taxon>Atherinomorphae</taxon>
        <taxon>Cyprinodontiformes</taxon>
        <taxon>Nothobranchiidae</taxon>
        <taxon>Nothobranchius</taxon>
    </lineage>
</organism>
<dbReference type="EMBL" id="HAEH01004519">
    <property type="protein sequence ID" value="SBR74132.1"/>
    <property type="molecule type" value="Transcribed_RNA"/>
</dbReference>
<sequence length="76" mass="8374">EEWLAFFTAVSGQQKFYKTNRNNLLCLTTNSSKTCPPGGIVPRICLNGYLNNSLPSLLHSCPGISEEESSEGQRLL</sequence>